<feature type="compositionally biased region" description="Gly residues" evidence="2">
    <location>
        <begin position="855"/>
        <end position="870"/>
    </location>
</feature>
<dbReference type="EMBL" id="RSCE01000002">
    <property type="protein sequence ID" value="RSH85808.1"/>
    <property type="molecule type" value="Genomic_DNA"/>
</dbReference>
<dbReference type="RefSeq" id="XP_028478593.1">
    <property type="nucleotide sequence ID" value="XM_028619621.1"/>
</dbReference>
<sequence length="870" mass="90262">MSSFAYDEHSDSEVPTDTAPTSISEKHSSSDMSTALADLRTELTAANEARQASETRVNVLETELARFKDQHAFATASKEAIQNQLREETARREAAEDKVELLRGQVESARRTVMQLQKQEQERAARRQSIGRDEEDKLAAKRQSLYGGASRNRPVSTQSATSDSAEAPPPPPPVPTPSGLRELRLGSGQARPASMALRIAPDGTLKSPRGDKTLKSPRSPSRPKQPTLGSDLFDPTTTTTSGGDSPTDSSPRSPSGAPASLLLPIASGSRSGSLDATASSATVEAAVAAAYASSAADAQASRDEADQLRAQLERLTVQLTESEEARDASESMVRALREFIASDPGDAAGGPGSASISLPPLPTEDLDDDDEDEEQEPAPKPAPAASKWGFSMWSGSGAAATPSNVPAPAPARRRSSAAAAAADIYTTPLSPRIAVTPPDSPPQTRQAAQPAEPPAPAPVRSGFMSGWTKQAAAAAPPPTTVVPLESSADLDPDQPIGGAANAGLGRSLTSFFARRARSSSRSSTSAPAPIAEVEPISELASMPEEFPVIAPVTPMAADNVTMMTSPEQLADTAYSGITDDAYGGMTDAAYDGLEDTAYGGLQLESVPARRQPQLVARAVAETPVIELADPPKKVEQVEASPRPSVEQPIRRYTLSDGPSPSSHRDEMVDEPMEVVADAKDLAPIVTSSLRASRSSSLSGSPVPGISPRSPARSATTPVTPNHVAGASPTVTVSPPDAIPSPRSLVAGSPVSIHSPHSPYSPNPASPASVPLPRSPLVHPRSPAASDREQPGSPETAHSDEPETPRDSPSPALAHAETAGDGTADDKPVYKPHSPAPPKPARAPQRNNASRRGRGARSGGGGGGGGGRNYV</sequence>
<protein>
    <submittedName>
        <fullName evidence="3">Uncharacterized protein</fullName>
    </submittedName>
</protein>
<feature type="compositionally biased region" description="Pro residues" evidence="2">
    <location>
        <begin position="167"/>
        <end position="176"/>
    </location>
</feature>
<feature type="coiled-coil region" evidence="1">
    <location>
        <begin position="295"/>
        <end position="332"/>
    </location>
</feature>
<feature type="region of interest" description="Disordered" evidence="2">
    <location>
        <begin position="337"/>
        <end position="503"/>
    </location>
</feature>
<dbReference type="STRING" id="105984.A0A427Y400"/>
<dbReference type="Proteomes" id="UP000279236">
    <property type="component" value="Unassembled WGS sequence"/>
</dbReference>
<dbReference type="GeneID" id="39588531"/>
<dbReference type="AlphaFoldDB" id="A0A427Y400"/>
<reference evidence="3 4" key="1">
    <citation type="submission" date="2018-11" db="EMBL/GenBank/DDBJ databases">
        <title>Genome sequence of Apiotrichum porosum DSM 27194.</title>
        <authorList>
            <person name="Aliyu H."/>
            <person name="Gorte O."/>
            <person name="Ochsenreither K."/>
        </authorList>
    </citation>
    <scope>NUCLEOTIDE SEQUENCE [LARGE SCALE GENOMIC DNA]</scope>
    <source>
        <strain evidence="3 4">DSM 27194</strain>
    </source>
</reference>
<organism evidence="3 4">
    <name type="scientific">Apiotrichum porosum</name>
    <dbReference type="NCBI Taxonomy" id="105984"/>
    <lineage>
        <taxon>Eukaryota</taxon>
        <taxon>Fungi</taxon>
        <taxon>Dikarya</taxon>
        <taxon>Basidiomycota</taxon>
        <taxon>Agaricomycotina</taxon>
        <taxon>Tremellomycetes</taxon>
        <taxon>Trichosporonales</taxon>
        <taxon>Trichosporonaceae</taxon>
        <taxon>Apiotrichum</taxon>
    </lineage>
</organism>
<evidence type="ECO:0000256" key="2">
    <source>
        <dbReference type="SAM" id="MobiDB-lite"/>
    </source>
</evidence>
<feature type="region of interest" description="Disordered" evidence="2">
    <location>
        <begin position="687"/>
        <end position="870"/>
    </location>
</feature>
<name>A0A427Y400_9TREE</name>
<keyword evidence="1" id="KW-0175">Coiled coil</keyword>
<feature type="compositionally biased region" description="Polar residues" evidence="2">
    <location>
        <begin position="13"/>
        <end position="23"/>
    </location>
</feature>
<feature type="compositionally biased region" description="Acidic residues" evidence="2">
    <location>
        <begin position="364"/>
        <end position="376"/>
    </location>
</feature>
<feature type="compositionally biased region" description="Low complexity" evidence="2">
    <location>
        <begin position="216"/>
        <end position="282"/>
    </location>
</feature>
<accession>A0A427Y400</accession>
<feature type="compositionally biased region" description="Basic and acidic residues" evidence="2">
    <location>
        <begin position="119"/>
        <end position="139"/>
    </location>
</feature>
<gene>
    <name evidence="3" type="ORF">EHS24_003988</name>
</gene>
<proteinExistence type="predicted"/>
<evidence type="ECO:0000313" key="3">
    <source>
        <dbReference type="EMBL" id="RSH85808.1"/>
    </source>
</evidence>
<keyword evidence="4" id="KW-1185">Reference proteome</keyword>
<feature type="region of interest" description="Disordered" evidence="2">
    <location>
        <begin position="1"/>
        <end position="35"/>
    </location>
</feature>
<evidence type="ECO:0000313" key="4">
    <source>
        <dbReference type="Proteomes" id="UP000279236"/>
    </source>
</evidence>
<feature type="compositionally biased region" description="Basic and acidic residues" evidence="2">
    <location>
        <begin position="1"/>
        <end position="12"/>
    </location>
</feature>
<feature type="compositionally biased region" description="Polar residues" evidence="2">
    <location>
        <begin position="153"/>
        <end position="164"/>
    </location>
</feature>
<dbReference type="CDD" id="cd22265">
    <property type="entry name" value="UDM1_RNF168"/>
    <property type="match status" value="1"/>
</dbReference>
<feature type="region of interest" description="Disordered" evidence="2">
    <location>
        <begin position="630"/>
        <end position="675"/>
    </location>
</feature>
<feature type="region of interest" description="Disordered" evidence="2">
    <location>
        <begin position="105"/>
        <end position="282"/>
    </location>
</feature>
<feature type="compositionally biased region" description="Low complexity" evidence="2">
    <location>
        <begin position="748"/>
        <end position="757"/>
    </location>
</feature>
<feature type="compositionally biased region" description="Basic and acidic residues" evidence="2">
    <location>
        <begin position="796"/>
        <end position="805"/>
    </location>
</feature>
<comment type="caution">
    <text evidence="3">The sequence shown here is derived from an EMBL/GenBank/DDBJ whole genome shotgun (WGS) entry which is preliminary data.</text>
</comment>
<evidence type="ECO:0000256" key="1">
    <source>
        <dbReference type="SAM" id="Coils"/>
    </source>
</evidence>
<feature type="compositionally biased region" description="Low complexity" evidence="2">
    <location>
        <begin position="687"/>
        <end position="706"/>
    </location>
</feature>
<dbReference type="OrthoDB" id="2505754at2759"/>